<dbReference type="PANTHER" id="PTHR42923">
    <property type="entry name" value="PROTOPORPHYRINOGEN OXIDASE"/>
    <property type="match status" value="1"/>
</dbReference>
<dbReference type="InterPro" id="IPR050464">
    <property type="entry name" value="Zeta_carotene_desat/Oxidored"/>
</dbReference>
<dbReference type="EMBL" id="LCAN01000010">
    <property type="protein sequence ID" value="KKR94228.1"/>
    <property type="molecule type" value="Genomic_DNA"/>
</dbReference>
<protein>
    <submittedName>
        <fullName evidence="2">Amine oxidase</fullName>
    </submittedName>
</protein>
<evidence type="ECO:0000313" key="3">
    <source>
        <dbReference type="Proteomes" id="UP000034961"/>
    </source>
</evidence>
<dbReference type="GO" id="GO:0016491">
    <property type="term" value="F:oxidoreductase activity"/>
    <property type="evidence" value="ECO:0007669"/>
    <property type="project" value="InterPro"/>
</dbReference>
<accession>A0A0G0V023</accession>
<dbReference type="Pfam" id="PF01593">
    <property type="entry name" value="Amino_oxidase"/>
    <property type="match status" value="1"/>
</dbReference>
<dbReference type="PRINTS" id="PR00419">
    <property type="entry name" value="ADXRDTASE"/>
</dbReference>
<evidence type="ECO:0000313" key="2">
    <source>
        <dbReference type="EMBL" id="KKR94228.1"/>
    </source>
</evidence>
<proteinExistence type="predicted"/>
<gene>
    <name evidence="2" type="ORF">UU41_C0010G0015</name>
</gene>
<dbReference type="Gene3D" id="3.50.50.60">
    <property type="entry name" value="FAD/NAD(P)-binding domain"/>
    <property type="match status" value="1"/>
</dbReference>
<dbReference type="SUPFAM" id="SSF51905">
    <property type="entry name" value="FAD/NAD(P)-binding domain"/>
    <property type="match status" value="1"/>
</dbReference>
<dbReference type="Proteomes" id="UP000034961">
    <property type="component" value="Unassembled WGS sequence"/>
</dbReference>
<reference evidence="2 3" key="1">
    <citation type="journal article" date="2015" name="Nature">
        <title>rRNA introns, odd ribosomes, and small enigmatic genomes across a large radiation of phyla.</title>
        <authorList>
            <person name="Brown C.T."/>
            <person name="Hug L.A."/>
            <person name="Thomas B.C."/>
            <person name="Sharon I."/>
            <person name="Castelle C.J."/>
            <person name="Singh A."/>
            <person name="Wilkins M.J."/>
            <person name="Williams K.H."/>
            <person name="Banfield J.F."/>
        </authorList>
    </citation>
    <scope>NUCLEOTIDE SEQUENCE [LARGE SCALE GENOMIC DNA]</scope>
</reference>
<comment type="caution">
    <text evidence="2">The sequence shown here is derived from an EMBL/GenBank/DDBJ whole genome shotgun (WGS) entry which is preliminary data.</text>
</comment>
<name>A0A0G0V023_9BACT</name>
<dbReference type="PATRIC" id="fig|1618474.3.peg.441"/>
<dbReference type="NCBIfam" id="NF005560">
    <property type="entry name" value="PRK07233.1"/>
    <property type="match status" value="1"/>
</dbReference>
<sequence>MNIAIIGAGFTGLSVAYRLLQSGHNVTIFEKDPQPGGLAIGYQEKGWEWTMEAFYHHWFTNDASILGLAEELNFPVIIKRPKTSSLIDGKIYQLDSPRTLLSFAKLSFSERVQMGVVLAFLRFNPFWRPLEKVSATKFLSKTVGKNAYELLWKPLLMSKFGKYTESISLAWFWARIVKRTTNLAYPKGGFLRFAQHLAKVIQKKGGSIQYNVSVENISEKNGKVSLGKQGTFNKVIVTLPSFAFLKLAPSLPSDYQKSLMQLKGLGAVVVIMRLKRPFFTDGTYWLNVCEPGAPILAVVEHTNFMDSKHYNNEHLIYLGHYLPKEHTYFSLSAEDLLKTLDPFLRRLNPEYNKSLIGLKKFSVPFAQPIIPINYSRQVPSMITPFQNVYLANIQQVYPWDRGTNYAVELGEQVAGVIMKK</sequence>
<feature type="domain" description="Amine oxidase" evidence="1">
    <location>
        <begin position="10"/>
        <end position="391"/>
    </location>
</feature>
<dbReference type="InterPro" id="IPR002937">
    <property type="entry name" value="Amino_oxidase"/>
</dbReference>
<dbReference type="AlphaFoldDB" id="A0A0G0V023"/>
<dbReference type="PANTHER" id="PTHR42923:SF46">
    <property type="entry name" value="AMINE OXIDASE"/>
    <property type="match status" value="1"/>
</dbReference>
<organism evidence="2 3">
    <name type="scientific">Candidatus Roizmanbacteria bacterium GW2011_GWA1_41_13</name>
    <dbReference type="NCBI Taxonomy" id="1618474"/>
    <lineage>
        <taxon>Bacteria</taxon>
        <taxon>Candidatus Roizmaniibacteriota</taxon>
    </lineage>
</organism>
<evidence type="ECO:0000259" key="1">
    <source>
        <dbReference type="Pfam" id="PF01593"/>
    </source>
</evidence>
<dbReference type="InterPro" id="IPR036188">
    <property type="entry name" value="FAD/NAD-bd_sf"/>
</dbReference>